<dbReference type="InterPro" id="IPR013709">
    <property type="entry name" value="2-isopropylmalate_synth_dimer"/>
</dbReference>
<keyword evidence="13" id="KW-1185">Reference proteome</keyword>
<evidence type="ECO:0000256" key="4">
    <source>
        <dbReference type="ARBA" id="ARBA00012973"/>
    </source>
</evidence>
<dbReference type="HAMAP" id="MF_00572">
    <property type="entry name" value="LeuA_type2"/>
    <property type="match status" value="1"/>
</dbReference>
<evidence type="ECO:0000313" key="12">
    <source>
        <dbReference type="EMBL" id="BDD86748.1"/>
    </source>
</evidence>
<evidence type="ECO:0000256" key="1">
    <source>
        <dbReference type="ARBA" id="ARBA00000064"/>
    </source>
</evidence>
<dbReference type="InterPro" id="IPR039371">
    <property type="entry name" value="LeuA_N_DRE-TIM"/>
</dbReference>
<dbReference type="InterPro" id="IPR005668">
    <property type="entry name" value="IPM_Synthase"/>
</dbReference>
<dbReference type="SUPFAM" id="SSF51569">
    <property type="entry name" value="Aldolase"/>
    <property type="match status" value="1"/>
</dbReference>
<dbReference type="NCBIfam" id="NF002991">
    <property type="entry name" value="PRK03739.1"/>
    <property type="match status" value="1"/>
</dbReference>
<gene>
    <name evidence="10 12" type="primary">leuA</name>
    <name evidence="12" type="ORF">DPPLL_11130</name>
</gene>
<dbReference type="PROSITE" id="PS00815">
    <property type="entry name" value="AIPM_HOMOCIT_SYNTH_1"/>
    <property type="match status" value="1"/>
</dbReference>
<accession>A0ABM7W765</accession>
<evidence type="ECO:0000259" key="11">
    <source>
        <dbReference type="PROSITE" id="PS50991"/>
    </source>
</evidence>
<feature type="domain" description="Pyruvate carboxyltransferase" evidence="11">
    <location>
        <begin position="31"/>
        <end position="305"/>
    </location>
</feature>
<feature type="binding site" evidence="10">
    <location>
        <position position="244"/>
    </location>
    <ligand>
        <name>Mg(2+)</name>
        <dbReference type="ChEBI" id="CHEBI:18420"/>
    </ligand>
</feature>
<dbReference type="SUPFAM" id="SSF110921">
    <property type="entry name" value="2-isopropylmalate synthase LeuA, allosteric (dimerisation) domain"/>
    <property type="match status" value="1"/>
</dbReference>
<dbReference type="Proteomes" id="UP000830055">
    <property type="component" value="Chromosome"/>
</dbReference>
<evidence type="ECO:0000256" key="7">
    <source>
        <dbReference type="ARBA" id="ARBA00022679"/>
    </source>
</evidence>
<proteinExistence type="inferred from homology"/>
<dbReference type="PANTHER" id="PTHR46911">
    <property type="match status" value="1"/>
</dbReference>
<comment type="pathway">
    <text evidence="2 10">Amino-acid biosynthesis; L-leucine biosynthesis; L-leucine from 3-methyl-2-oxobutanoate: step 1/4.</text>
</comment>
<dbReference type="PANTHER" id="PTHR46911:SF1">
    <property type="entry name" value="2-ISOPROPYLMALATE SYNTHASE"/>
    <property type="match status" value="1"/>
</dbReference>
<dbReference type="EMBL" id="AP025516">
    <property type="protein sequence ID" value="BDD86748.1"/>
    <property type="molecule type" value="Genomic_DNA"/>
</dbReference>
<comment type="subcellular location">
    <subcellularLocation>
        <location evidence="10">Cytoplasm</location>
    </subcellularLocation>
</comment>
<reference evidence="12 13" key="1">
    <citation type="submission" date="2022-01" db="EMBL/GenBank/DDBJ databases">
        <title>Desulfofustis limnae sp. nov., a novel mesophilic sulfate-reducing bacterium isolated from marsh soil.</title>
        <authorList>
            <person name="Watanabe M."/>
            <person name="Takahashi A."/>
            <person name="Kojima H."/>
            <person name="Fukui M."/>
        </authorList>
    </citation>
    <scope>NUCLEOTIDE SEQUENCE [LARGE SCALE GENOMIC DNA]</scope>
    <source>
        <strain evidence="12 13">PPLL</strain>
    </source>
</reference>
<evidence type="ECO:0000256" key="10">
    <source>
        <dbReference type="HAMAP-Rule" id="MF_00572"/>
    </source>
</evidence>
<comment type="function">
    <text evidence="10">Catalyzes the condensation of the acetyl group of acetyl-CoA with 3-methyl-2-oxobutanoate (2-ketoisovalerate) to form 3-carboxy-3-hydroxy-4-methylpentanoate (2-isopropylmalate).</text>
</comment>
<dbReference type="CDD" id="cd07942">
    <property type="entry name" value="DRE_TIM_LeuA"/>
    <property type="match status" value="1"/>
</dbReference>
<organism evidence="12 13">
    <name type="scientific">Desulfofustis limnaeus</name>
    <dbReference type="NCBI Taxonomy" id="2740163"/>
    <lineage>
        <taxon>Bacteria</taxon>
        <taxon>Pseudomonadati</taxon>
        <taxon>Thermodesulfobacteriota</taxon>
        <taxon>Desulfobulbia</taxon>
        <taxon>Desulfobulbales</taxon>
        <taxon>Desulfocapsaceae</taxon>
        <taxon>Desulfofustis</taxon>
    </lineage>
</organism>
<sequence length="570" mass="64566">MNPEAVKKYRRYPTVAFKERTWPDRVIEKAPIWCSVDLRDGNQALIQPMNMAKKLEMWELLLSIGFKEIEVGFPSASQVEYDFARTLIEDGLIPADVSIQVLTQAREHLIRRTFESIKGAREVIVHLYNSTSTLQRDVVFNMSRREIIDLAVRGARMVKQEAQKYPETTFRYQYSPESFSGTEMDFAVEICEAVMDVWEPERDRRVILNLPATVELNTPNVFADQIEWFCSHMKNRDRAIISVHTHNDRGCAVAATELALMAGAERVEGTLFGNGERTGNVDIVTLALNMFTHGVNPELDLHDITRLTEVFEKVNRIPVHIRHPYAGELVYTAFSGSHQDAINKGMNRYETAQSPYWEVPYLPIDPSDVGRTYESIIRINSQSGKGGVAYIMDHEFGIKMPKEMHPEFGAVVQEMTDREGRELQADEIRGAFRQTYLELHQPYDLVSFHVMKRHSDRKEELSFAEVEVVLVCDGREMTLTGTGNGPLDAFSSALKELIEWDWSLCSYHEHALNTGSHAKAVAYIEVERSNGARYWGAGVDTDIIIASVKALLSSLNRASANNGKRPATAS</sequence>
<feature type="binding site" evidence="10">
    <location>
        <position position="40"/>
    </location>
    <ligand>
        <name>Mg(2+)</name>
        <dbReference type="ChEBI" id="CHEBI:18420"/>
    </ligand>
</feature>
<dbReference type="SMART" id="SM00917">
    <property type="entry name" value="LeuA_dimer"/>
    <property type="match status" value="1"/>
</dbReference>
<keyword evidence="10" id="KW-0963">Cytoplasm</keyword>
<dbReference type="Pfam" id="PF00682">
    <property type="entry name" value="HMGL-like"/>
    <property type="match status" value="1"/>
</dbReference>
<dbReference type="Pfam" id="PF22615">
    <property type="entry name" value="IPMS_D2"/>
    <property type="match status" value="1"/>
</dbReference>
<feature type="region of interest" description="Regulatory domain" evidence="10">
    <location>
        <begin position="439"/>
        <end position="570"/>
    </location>
</feature>
<protein>
    <recommendedName>
        <fullName evidence="4 10">2-isopropylmalate synthase</fullName>
        <ecNumber evidence="4 10">2.3.3.13</ecNumber>
    </recommendedName>
    <alternativeName>
        <fullName evidence="10">Alpha-IPM synthase</fullName>
    </alternativeName>
    <alternativeName>
        <fullName evidence="10">Alpha-isopropylmalate synthase</fullName>
    </alternativeName>
</protein>
<dbReference type="InterPro" id="IPR000891">
    <property type="entry name" value="PYR_CT"/>
</dbReference>
<name>A0ABM7W765_9BACT</name>
<dbReference type="Pfam" id="PF08502">
    <property type="entry name" value="LeuA_dimer"/>
    <property type="match status" value="1"/>
</dbReference>
<keyword evidence="7 10" id="KW-0808">Transferase</keyword>
<feature type="binding site" evidence="10">
    <location>
        <position position="280"/>
    </location>
    <ligand>
        <name>Mg(2+)</name>
        <dbReference type="ChEBI" id="CHEBI:18420"/>
    </ligand>
</feature>
<dbReference type="InterPro" id="IPR013785">
    <property type="entry name" value="Aldolase_TIM"/>
</dbReference>
<comment type="similarity">
    <text evidence="3 10">Belongs to the alpha-IPM synthase/homocitrate synthase family. LeuA type 2 subfamily.</text>
</comment>
<keyword evidence="8 10" id="KW-0479">Metal-binding</keyword>
<dbReference type="Gene3D" id="3.30.160.270">
    <property type="match status" value="1"/>
</dbReference>
<dbReference type="InterPro" id="IPR002034">
    <property type="entry name" value="AIPM/Hcit_synth_CS"/>
</dbReference>
<dbReference type="SUPFAM" id="SSF89000">
    <property type="entry name" value="post-HMGL domain-like"/>
    <property type="match status" value="1"/>
</dbReference>
<dbReference type="EC" id="2.3.3.13" evidence="4 10"/>
<evidence type="ECO:0000256" key="2">
    <source>
        <dbReference type="ARBA" id="ARBA00004689"/>
    </source>
</evidence>
<comment type="subunit">
    <text evidence="10">Homodimer.</text>
</comment>
<evidence type="ECO:0000256" key="6">
    <source>
        <dbReference type="ARBA" id="ARBA00022605"/>
    </source>
</evidence>
<evidence type="ECO:0000256" key="5">
    <source>
        <dbReference type="ARBA" id="ARBA00022430"/>
    </source>
</evidence>
<keyword evidence="10" id="KW-0460">Magnesium</keyword>
<evidence type="ECO:0000256" key="9">
    <source>
        <dbReference type="ARBA" id="ARBA00023304"/>
    </source>
</evidence>
<dbReference type="PROSITE" id="PS00816">
    <property type="entry name" value="AIPM_HOMOCIT_SYNTH_2"/>
    <property type="match status" value="1"/>
</dbReference>
<comment type="catalytic activity">
    <reaction evidence="1 10">
        <text>3-methyl-2-oxobutanoate + acetyl-CoA + H2O = (2S)-2-isopropylmalate + CoA + H(+)</text>
        <dbReference type="Rhea" id="RHEA:21524"/>
        <dbReference type="ChEBI" id="CHEBI:1178"/>
        <dbReference type="ChEBI" id="CHEBI:11851"/>
        <dbReference type="ChEBI" id="CHEBI:15377"/>
        <dbReference type="ChEBI" id="CHEBI:15378"/>
        <dbReference type="ChEBI" id="CHEBI:57287"/>
        <dbReference type="ChEBI" id="CHEBI:57288"/>
        <dbReference type="EC" id="2.3.3.13"/>
    </reaction>
</comment>
<keyword evidence="6 10" id="KW-0028">Amino-acid biosynthesis</keyword>
<dbReference type="PROSITE" id="PS50991">
    <property type="entry name" value="PYR_CT"/>
    <property type="match status" value="1"/>
</dbReference>
<dbReference type="Gene3D" id="3.20.20.70">
    <property type="entry name" value="Aldolase class I"/>
    <property type="match status" value="1"/>
</dbReference>
<evidence type="ECO:0000313" key="13">
    <source>
        <dbReference type="Proteomes" id="UP000830055"/>
    </source>
</evidence>
<dbReference type="InterPro" id="IPR054692">
    <property type="entry name" value="LeuA-like_post-cat"/>
</dbReference>
<keyword evidence="9 10" id="KW-0100">Branched-chain amino acid biosynthesis</keyword>
<evidence type="ECO:0000256" key="8">
    <source>
        <dbReference type="ARBA" id="ARBA00022723"/>
    </source>
</evidence>
<comment type="cofactor">
    <cofactor evidence="10">
        <name>Mg(2+)</name>
        <dbReference type="ChEBI" id="CHEBI:18420"/>
    </cofactor>
</comment>
<feature type="binding site" evidence="10">
    <location>
        <position position="246"/>
    </location>
    <ligand>
        <name>Mg(2+)</name>
        <dbReference type="ChEBI" id="CHEBI:18420"/>
    </ligand>
</feature>
<dbReference type="InterPro" id="IPR036230">
    <property type="entry name" value="LeuA_allosteric_dom_sf"/>
</dbReference>
<keyword evidence="5 10" id="KW-0432">Leucine biosynthesis</keyword>
<dbReference type="NCBIfam" id="TIGR00970">
    <property type="entry name" value="leuA_yeast"/>
    <property type="match status" value="1"/>
</dbReference>
<dbReference type="RefSeq" id="WP_284153820.1">
    <property type="nucleotide sequence ID" value="NZ_AP025516.1"/>
</dbReference>
<evidence type="ECO:0000256" key="3">
    <source>
        <dbReference type="ARBA" id="ARBA00009767"/>
    </source>
</evidence>